<dbReference type="EMBL" id="BGPR01255062">
    <property type="protein sequence ID" value="GBM54205.1"/>
    <property type="molecule type" value="Genomic_DNA"/>
</dbReference>
<dbReference type="Proteomes" id="UP000499080">
    <property type="component" value="Unassembled WGS sequence"/>
</dbReference>
<name>A0A4Y2GN86_ARAVE</name>
<keyword evidence="2" id="KW-1185">Reference proteome</keyword>
<accession>A0A4Y2GN86</accession>
<evidence type="ECO:0000313" key="1">
    <source>
        <dbReference type="EMBL" id="GBM54205.1"/>
    </source>
</evidence>
<comment type="caution">
    <text evidence="1">The sequence shown here is derived from an EMBL/GenBank/DDBJ whole genome shotgun (WGS) entry which is preliminary data.</text>
</comment>
<feature type="non-terminal residue" evidence="1">
    <location>
        <position position="1"/>
    </location>
</feature>
<gene>
    <name evidence="1" type="ORF">AVEN_227646_1</name>
</gene>
<reference evidence="1 2" key="1">
    <citation type="journal article" date="2019" name="Sci. Rep.">
        <title>Orb-weaving spider Araneus ventricosus genome elucidates the spidroin gene catalogue.</title>
        <authorList>
            <person name="Kono N."/>
            <person name="Nakamura H."/>
            <person name="Ohtoshi R."/>
            <person name="Moran D.A.P."/>
            <person name="Shinohara A."/>
            <person name="Yoshida Y."/>
            <person name="Fujiwara M."/>
            <person name="Mori M."/>
            <person name="Tomita M."/>
            <person name="Arakawa K."/>
        </authorList>
    </citation>
    <scope>NUCLEOTIDE SEQUENCE [LARGE SCALE GENOMIC DNA]</scope>
</reference>
<protein>
    <submittedName>
        <fullName evidence="1">Uncharacterized protein</fullName>
    </submittedName>
</protein>
<proteinExistence type="predicted"/>
<organism evidence="1 2">
    <name type="scientific">Araneus ventricosus</name>
    <name type="common">Orbweaver spider</name>
    <name type="synonym">Epeira ventricosa</name>
    <dbReference type="NCBI Taxonomy" id="182803"/>
    <lineage>
        <taxon>Eukaryota</taxon>
        <taxon>Metazoa</taxon>
        <taxon>Ecdysozoa</taxon>
        <taxon>Arthropoda</taxon>
        <taxon>Chelicerata</taxon>
        <taxon>Arachnida</taxon>
        <taxon>Araneae</taxon>
        <taxon>Araneomorphae</taxon>
        <taxon>Entelegynae</taxon>
        <taxon>Araneoidea</taxon>
        <taxon>Araneidae</taxon>
        <taxon>Araneus</taxon>
    </lineage>
</organism>
<dbReference type="AlphaFoldDB" id="A0A4Y2GN86"/>
<sequence length="57" mass="6478">KWNLSCIVNTRSRAKMADNVNLLALLANMKKSMEAGQVRIKQETHSGHEKMDKGHEE</sequence>
<evidence type="ECO:0000313" key="2">
    <source>
        <dbReference type="Proteomes" id="UP000499080"/>
    </source>
</evidence>